<dbReference type="EMBL" id="JALNMJ010000012">
    <property type="protein sequence ID" value="MCK7613863.1"/>
    <property type="molecule type" value="Genomic_DNA"/>
</dbReference>
<dbReference type="Proteomes" id="UP001431221">
    <property type="component" value="Unassembled WGS sequence"/>
</dbReference>
<dbReference type="InterPro" id="IPR052544">
    <property type="entry name" value="Bacteriocin_Proc_Enz"/>
</dbReference>
<dbReference type="InterPro" id="IPR029479">
    <property type="entry name" value="Nitroreductase"/>
</dbReference>
<dbReference type="Pfam" id="PF00881">
    <property type="entry name" value="Nitroreductase"/>
    <property type="match status" value="1"/>
</dbReference>
<name>A0ABT0GWP4_9HYPH</name>
<evidence type="ECO:0000313" key="3">
    <source>
        <dbReference type="Proteomes" id="UP001431221"/>
    </source>
</evidence>
<dbReference type="PANTHER" id="PTHR43745:SF2">
    <property type="entry name" value="NITROREDUCTASE MJ1384-RELATED"/>
    <property type="match status" value="1"/>
</dbReference>
<dbReference type="PANTHER" id="PTHR43745">
    <property type="entry name" value="NITROREDUCTASE MJ1384-RELATED"/>
    <property type="match status" value="1"/>
</dbReference>
<dbReference type="CDD" id="cd02142">
    <property type="entry name" value="McbC_SagB-like_oxidoreductase"/>
    <property type="match status" value="1"/>
</dbReference>
<proteinExistence type="predicted"/>
<reference evidence="2" key="1">
    <citation type="submission" date="2022-04" db="EMBL/GenBank/DDBJ databases">
        <title>Roseibium sp. CAU 1639 isolated from mud.</title>
        <authorList>
            <person name="Kim W."/>
        </authorList>
    </citation>
    <scope>NUCLEOTIDE SEQUENCE</scope>
    <source>
        <strain evidence="2">CAU 1639</strain>
    </source>
</reference>
<comment type="caution">
    <text evidence="2">The sequence shown here is derived from an EMBL/GenBank/DDBJ whole genome shotgun (WGS) entry which is preliminary data.</text>
</comment>
<dbReference type="Gene3D" id="3.40.109.10">
    <property type="entry name" value="NADH Oxidase"/>
    <property type="match status" value="1"/>
</dbReference>
<dbReference type="InterPro" id="IPR000415">
    <property type="entry name" value="Nitroreductase-like"/>
</dbReference>
<sequence length="196" mass="20368">MTDLSLKDALSRRRTVRQYSGKPISIAALEALLHAAQGITGDDGKRAAPSAHALCPLRLFVVAGEVDGLSPGHYAVGPETLDLEPQHGTDLRAALREAAIGDPEWITDAAALIVIAADIVGPSIHFANQPPYGGRGMRYVHMEAGAAVQNLQLQAVAEGLGTVLVGGFHDEAVAKVLGLDAPLAPLILQCVGHPAD</sequence>
<dbReference type="RefSeq" id="WP_248156130.1">
    <property type="nucleotide sequence ID" value="NZ_JALNMJ010000012.1"/>
</dbReference>
<evidence type="ECO:0000313" key="2">
    <source>
        <dbReference type="EMBL" id="MCK7613863.1"/>
    </source>
</evidence>
<accession>A0ABT0GWP4</accession>
<feature type="domain" description="Nitroreductase" evidence="1">
    <location>
        <begin position="11"/>
        <end position="193"/>
    </location>
</feature>
<gene>
    <name evidence="2" type="ORF">M0H32_16975</name>
</gene>
<dbReference type="SUPFAM" id="SSF55469">
    <property type="entry name" value="FMN-dependent nitroreductase-like"/>
    <property type="match status" value="1"/>
</dbReference>
<protein>
    <submittedName>
        <fullName evidence="2">SagB/ThcOx family dehydrogenase</fullName>
    </submittedName>
</protein>
<evidence type="ECO:0000259" key="1">
    <source>
        <dbReference type="Pfam" id="PF00881"/>
    </source>
</evidence>
<organism evidence="2 3">
    <name type="scientific">Roseibium sediminicola</name>
    <dbReference type="NCBI Taxonomy" id="2933272"/>
    <lineage>
        <taxon>Bacteria</taxon>
        <taxon>Pseudomonadati</taxon>
        <taxon>Pseudomonadota</taxon>
        <taxon>Alphaproteobacteria</taxon>
        <taxon>Hyphomicrobiales</taxon>
        <taxon>Stappiaceae</taxon>
        <taxon>Roseibium</taxon>
    </lineage>
</organism>
<keyword evidence="3" id="KW-1185">Reference proteome</keyword>